<accession>A0A7J0BVZ0</accession>
<dbReference type="Proteomes" id="UP000503820">
    <property type="component" value="Unassembled WGS sequence"/>
</dbReference>
<keyword evidence="3" id="KW-1185">Reference proteome</keyword>
<feature type="transmembrane region" description="Helical" evidence="1">
    <location>
        <begin position="86"/>
        <end position="104"/>
    </location>
</feature>
<protein>
    <submittedName>
        <fullName evidence="2">Uncharacterized protein</fullName>
    </submittedName>
</protein>
<feature type="transmembrane region" description="Helical" evidence="1">
    <location>
        <begin position="6"/>
        <end position="24"/>
    </location>
</feature>
<reference evidence="2 3" key="1">
    <citation type="submission" date="2020-05" db="EMBL/GenBank/DDBJ databases">
        <title>Draft genome sequence of Desulfovibrio psychrotolerans JS1T.</title>
        <authorList>
            <person name="Ueno A."/>
            <person name="Tamazawa S."/>
            <person name="Tamamura S."/>
            <person name="Murakami T."/>
            <person name="Kiyama T."/>
            <person name="Inomata H."/>
            <person name="Amano Y."/>
            <person name="Miyakawa K."/>
            <person name="Tamaki H."/>
            <person name="Naganuma T."/>
            <person name="Kaneko K."/>
        </authorList>
    </citation>
    <scope>NUCLEOTIDE SEQUENCE [LARGE SCALE GENOMIC DNA]</scope>
    <source>
        <strain evidence="2 3">JS1</strain>
    </source>
</reference>
<dbReference type="AlphaFoldDB" id="A0A7J0BVZ0"/>
<keyword evidence="1" id="KW-0472">Membrane</keyword>
<dbReference type="RefSeq" id="WP_174410501.1">
    <property type="nucleotide sequence ID" value="NZ_BLVP01000010.1"/>
</dbReference>
<organism evidence="2 3">
    <name type="scientific">Desulfovibrio psychrotolerans</name>
    <dbReference type="NCBI Taxonomy" id="415242"/>
    <lineage>
        <taxon>Bacteria</taxon>
        <taxon>Pseudomonadati</taxon>
        <taxon>Thermodesulfobacteriota</taxon>
        <taxon>Desulfovibrionia</taxon>
        <taxon>Desulfovibrionales</taxon>
        <taxon>Desulfovibrionaceae</taxon>
        <taxon>Desulfovibrio</taxon>
    </lineage>
</organism>
<keyword evidence="1" id="KW-1133">Transmembrane helix</keyword>
<name>A0A7J0BVZ0_9BACT</name>
<keyword evidence="1" id="KW-0812">Transmembrane</keyword>
<feature type="transmembrane region" description="Helical" evidence="1">
    <location>
        <begin position="36"/>
        <end position="53"/>
    </location>
</feature>
<gene>
    <name evidence="2" type="ORF">DSM19430T_25630</name>
</gene>
<sequence length="106" mass="12039">MKMKLLITGIVANLFGILLCYAMLNLPEGRQAALKYGYLLVSMITLSSMFVYTKDDSTSEQIAQKNENDTSFKPINNDTEQINRNIIRNLLLSVAFIFCFTMFLKA</sequence>
<comment type="caution">
    <text evidence="2">The sequence shown here is derived from an EMBL/GenBank/DDBJ whole genome shotgun (WGS) entry which is preliminary data.</text>
</comment>
<evidence type="ECO:0000256" key="1">
    <source>
        <dbReference type="SAM" id="Phobius"/>
    </source>
</evidence>
<evidence type="ECO:0000313" key="2">
    <source>
        <dbReference type="EMBL" id="GFM37879.1"/>
    </source>
</evidence>
<dbReference type="EMBL" id="BLVP01000010">
    <property type="protein sequence ID" value="GFM37879.1"/>
    <property type="molecule type" value="Genomic_DNA"/>
</dbReference>
<evidence type="ECO:0000313" key="3">
    <source>
        <dbReference type="Proteomes" id="UP000503820"/>
    </source>
</evidence>
<proteinExistence type="predicted"/>